<dbReference type="InterPro" id="IPR029063">
    <property type="entry name" value="SAM-dependent_MTases_sf"/>
</dbReference>
<dbReference type="Pfam" id="PF13649">
    <property type="entry name" value="Methyltransf_25"/>
    <property type="match status" value="1"/>
</dbReference>
<dbReference type="AlphaFoldDB" id="A0AAN7V0U1"/>
<organism evidence="4 5">
    <name type="scientific">Pyrocoelia pectoralis</name>
    <dbReference type="NCBI Taxonomy" id="417401"/>
    <lineage>
        <taxon>Eukaryota</taxon>
        <taxon>Metazoa</taxon>
        <taxon>Ecdysozoa</taxon>
        <taxon>Arthropoda</taxon>
        <taxon>Hexapoda</taxon>
        <taxon>Insecta</taxon>
        <taxon>Pterygota</taxon>
        <taxon>Neoptera</taxon>
        <taxon>Endopterygota</taxon>
        <taxon>Coleoptera</taxon>
        <taxon>Polyphaga</taxon>
        <taxon>Elateriformia</taxon>
        <taxon>Elateroidea</taxon>
        <taxon>Lampyridae</taxon>
        <taxon>Lampyrinae</taxon>
        <taxon>Pyrocoelia</taxon>
    </lineage>
</organism>
<evidence type="ECO:0000256" key="2">
    <source>
        <dbReference type="ARBA" id="ARBA00022679"/>
    </source>
</evidence>
<proteinExistence type="predicted"/>
<dbReference type="PANTHER" id="PTHR43861">
    <property type="entry name" value="TRANS-ACONITATE 2-METHYLTRANSFERASE-RELATED"/>
    <property type="match status" value="1"/>
</dbReference>
<evidence type="ECO:0000256" key="1">
    <source>
        <dbReference type="ARBA" id="ARBA00022603"/>
    </source>
</evidence>
<evidence type="ECO:0000259" key="3">
    <source>
        <dbReference type="Pfam" id="PF13649"/>
    </source>
</evidence>
<dbReference type="SUPFAM" id="SSF53335">
    <property type="entry name" value="S-adenosyl-L-methionine-dependent methyltransferases"/>
    <property type="match status" value="1"/>
</dbReference>
<dbReference type="Gene3D" id="3.40.50.150">
    <property type="entry name" value="Vaccinia Virus protein VP39"/>
    <property type="match status" value="1"/>
</dbReference>
<keyword evidence="2" id="KW-0808">Transferase</keyword>
<sequence length="270" mass="31219">MSTSKRYVENILVPQRDGEYFMEKIKEAITWKEKCDILEVGCGPGNVTHEFILPALPKSASLTAIDKAADAIHYANEHYGNSSQVTFRQMDIVFPDPRFSQTFDHIISFYCLHFIGEQEVALENIYKMLKVGGDFFFTCVVQCDLFEIIANISCLEKWAPYTSDYKKYMSPYQHSKEPHYDLKQILLRVGFEVSFVRSEPREHYYPINSTKDVILSIYSINIPEDLEDEFHMDVVKAIRDIGCSQIKGGEEFYRTKFQVLFGHATKPQGE</sequence>
<comment type="caution">
    <text evidence="4">The sequence shown here is derived from an EMBL/GenBank/DDBJ whole genome shotgun (WGS) entry which is preliminary data.</text>
</comment>
<name>A0AAN7V0U1_9COLE</name>
<evidence type="ECO:0000313" key="5">
    <source>
        <dbReference type="Proteomes" id="UP001329430"/>
    </source>
</evidence>
<dbReference type="InterPro" id="IPR041698">
    <property type="entry name" value="Methyltransf_25"/>
</dbReference>
<dbReference type="EMBL" id="JAVRBK010000008">
    <property type="protein sequence ID" value="KAK5640515.1"/>
    <property type="molecule type" value="Genomic_DNA"/>
</dbReference>
<dbReference type="PANTHER" id="PTHR43861:SF1">
    <property type="entry name" value="TRANS-ACONITATE 2-METHYLTRANSFERASE"/>
    <property type="match status" value="1"/>
</dbReference>
<protein>
    <recommendedName>
        <fullName evidence="3">Methyltransferase domain-containing protein</fullName>
    </recommendedName>
</protein>
<dbReference type="CDD" id="cd02440">
    <property type="entry name" value="AdoMet_MTases"/>
    <property type="match status" value="1"/>
</dbReference>
<dbReference type="Proteomes" id="UP001329430">
    <property type="component" value="Chromosome 8"/>
</dbReference>
<evidence type="ECO:0000313" key="4">
    <source>
        <dbReference type="EMBL" id="KAK5640515.1"/>
    </source>
</evidence>
<keyword evidence="5" id="KW-1185">Reference proteome</keyword>
<reference evidence="4 5" key="1">
    <citation type="journal article" date="2024" name="Insects">
        <title>An Improved Chromosome-Level Genome Assembly of the Firefly Pyrocoelia pectoralis.</title>
        <authorList>
            <person name="Fu X."/>
            <person name="Meyer-Rochow V.B."/>
            <person name="Ballantyne L."/>
            <person name="Zhu X."/>
        </authorList>
    </citation>
    <scope>NUCLEOTIDE SEQUENCE [LARGE SCALE GENOMIC DNA]</scope>
    <source>
        <strain evidence="4">XCY_ONT2</strain>
    </source>
</reference>
<feature type="domain" description="Methyltransferase" evidence="3">
    <location>
        <begin position="37"/>
        <end position="133"/>
    </location>
</feature>
<accession>A0AAN7V0U1</accession>
<gene>
    <name evidence="4" type="ORF">RI129_011326</name>
</gene>
<keyword evidence="1" id="KW-0489">Methyltransferase</keyword>